<evidence type="ECO:0000256" key="1">
    <source>
        <dbReference type="SAM" id="MobiDB-lite"/>
    </source>
</evidence>
<gene>
    <name evidence="2" type="ORF">G2W53_016232</name>
</gene>
<organism evidence="2 3">
    <name type="scientific">Senna tora</name>
    <dbReference type="NCBI Taxonomy" id="362788"/>
    <lineage>
        <taxon>Eukaryota</taxon>
        <taxon>Viridiplantae</taxon>
        <taxon>Streptophyta</taxon>
        <taxon>Embryophyta</taxon>
        <taxon>Tracheophyta</taxon>
        <taxon>Spermatophyta</taxon>
        <taxon>Magnoliopsida</taxon>
        <taxon>eudicotyledons</taxon>
        <taxon>Gunneridae</taxon>
        <taxon>Pentapetalae</taxon>
        <taxon>rosids</taxon>
        <taxon>fabids</taxon>
        <taxon>Fabales</taxon>
        <taxon>Fabaceae</taxon>
        <taxon>Caesalpinioideae</taxon>
        <taxon>Cassia clade</taxon>
        <taxon>Senna</taxon>
    </lineage>
</organism>
<feature type="region of interest" description="Disordered" evidence="1">
    <location>
        <begin position="16"/>
        <end position="42"/>
    </location>
</feature>
<proteinExistence type="predicted"/>
<reference evidence="2" key="1">
    <citation type="submission" date="2020-09" db="EMBL/GenBank/DDBJ databases">
        <title>Genome-Enabled Discovery of Anthraquinone Biosynthesis in Senna tora.</title>
        <authorList>
            <person name="Kang S.-H."/>
            <person name="Pandey R.P."/>
            <person name="Lee C.-M."/>
            <person name="Sim J.-S."/>
            <person name="Jeong J.-T."/>
            <person name="Choi B.-S."/>
            <person name="Jung M."/>
            <person name="Ginzburg D."/>
            <person name="Zhao K."/>
            <person name="Won S.Y."/>
            <person name="Oh T.-J."/>
            <person name="Yu Y."/>
            <person name="Kim N.-H."/>
            <person name="Lee O.R."/>
            <person name="Lee T.-H."/>
            <person name="Bashyal P."/>
            <person name="Kim T.-S."/>
            <person name="Lee W.-H."/>
            <person name="Kawkins C."/>
            <person name="Kim C.-K."/>
            <person name="Kim J.S."/>
            <person name="Ahn B.O."/>
            <person name="Rhee S.Y."/>
            <person name="Sohng J.K."/>
        </authorList>
    </citation>
    <scope>NUCLEOTIDE SEQUENCE</scope>
    <source>
        <tissue evidence="2">Leaf</tissue>
    </source>
</reference>
<comment type="caution">
    <text evidence="2">The sequence shown here is derived from an EMBL/GenBank/DDBJ whole genome shotgun (WGS) entry which is preliminary data.</text>
</comment>
<protein>
    <submittedName>
        <fullName evidence="2">Uncharacterized protein</fullName>
    </submittedName>
</protein>
<evidence type="ECO:0000313" key="3">
    <source>
        <dbReference type="Proteomes" id="UP000634136"/>
    </source>
</evidence>
<evidence type="ECO:0000313" key="2">
    <source>
        <dbReference type="EMBL" id="KAF7825068.1"/>
    </source>
</evidence>
<name>A0A834TMK0_9FABA</name>
<dbReference type="EMBL" id="JAAIUW010000006">
    <property type="protein sequence ID" value="KAF7825068.1"/>
    <property type="molecule type" value="Genomic_DNA"/>
</dbReference>
<keyword evidence="3" id="KW-1185">Reference proteome</keyword>
<dbReference type="Proteomes" id="UP000634136">
    <property type="component" value="Unassembled WGS sequence"/>
</dbReference>
<accession>A0A834TMK0</accession>
<sequence>MRGRSHHDAIGYPHNCLHGAMDDSNTSQVSTLIDEDKGDEEI</sequence>
<dbReference type="AlphaFoldDB" id="A0A834TMK0"/>